<evidence type="ECO:0000259" key="5">
    <source>
        <dbReference type="Pfam" id="PF08263"/>
    </source>
</evidence>
<feature type="compositionally biased region" description="Low complexity" evidence="3">
    <location>
        <begin position="111"/>
        <end position="120"/>
    </location>
</feature>
<evidence type="ECO:0000256" key="1">
    <source>
        <dbReference type="ARBA" id="ARBA00022614"/>
    </source>
</evidence>
<feature type="domain" description="Leucine-rich repeat-containing N-terminal plant-type" evidence="5">
    <location>
        <begin position="39"/>
        <end position="76"/>
    </location>
</feature>
<sequence>MPKPALVPASLLLDLEVPLLVILALAALAANAATPASPADALLAWKSSLGNPAALSTWTNATQVSICTTWRGVACDAAGRVVSLRLRGLGLTGGLDALEPGRVPEPDLPRPSRTTTWPAPSRRRSRSCALWPRSTWAATGSTAPSRRSSADLSGLVELRLYNNNPRRRDPAPAE</sequence>
<reference evidence="6 7" key="1">
    <citation type="journal article" date="2018" name="Nat. Genet.">
        <title>Extensive intraspecific gene order and gene structural variations between Mo17 and other maize genomes.</title>
        <authorList>
            <person name="Sun S."/>
            <person name="Zhou Y."/>
            <person name="Chen J."/>
            <person name="Shi J."/>
            <person name="Zhao H."/>
            <person name="Zhao H."/>
            <person name="Song W."/>
            <person name="Zhang M."/>
            <person name="Cui Y."/>
            <person name="Dong X."/>
            <person name="Liu H."/>
            <person name="Ma X."/>
            <person name="Jiao Y."/>
            <person name="Wang B."/>
            <person name="Wei X."/>
            <person name="Stein J.C."/>
            <person name="Glaubitz J.C."/>
            <person name="Lu F."/>
            <person name="Yu G."/>
            <person name="Liang C."/>
            <person name="Fengler K."/>
            <person name="Li B."/>
            <person name="Rafalski A."/>
            <person name="Schnable P.S."/>
            <person name="Ware D.H."/>
            <person name="Buckler E.S."/>
            <person name="Lai J."/>
        </authorList>
    </citation>
    <scope>NUCLEOTIDE SEQUENCE [LARGE SCALE GENOMIC DNA]</scope>
    <source>
        <strain evidence="7">cv. Missouri 17</strain>
        <tissue evidence="6">Seedling</tissue>
    </source>
</reference>
<accession>A0A3L6D6T5</accession>
<feature type="signal peptide" evidence="4">
    <location>
        <begin position="1"/>
        <end position="32"/>
    </location>
</feature>
<dbReference type="InterPro" id="IPR013210">
    <property type="entry name" value="LRR_N_plant-typ"/>
</dbReference>
<protein>
    <recommendedName>
        <fullName evidence="5">Leucine-rich repeat-containing N-terminal plant-type domain-containing protein</fullName>
    </recommendedName>
</protein>
<comment type="caution">
    <text evidence="6">The sequence shown here is derived from an EMBL/GenBank/DDBJ whole genome shotgun (WGS) entry which is preliminary data.</text>
</comment>
<dbReference type="Proteomes" id="UP000251960">
    <property type="component" value="Unassembled WGS sequence"/>
</dbReference>
<gene>
    <name evidence="6" type="ORF">Zm00014a_042254</name>
</gene>
<evidence type="ECO:0000256" key="4">
    <source>
        <dbReference type="SAM" id="SignalP"/>
    </source>
</evidence>
<proteinExistence type="predicted"/>
<dbReference type="InterPro" id="IPR046959">
    <property type="entry name" value="PRK1-6/SRF4-like"/>
</dbReference>
<dbReference type="PANTHER" id="PTHR48007">
    <property type="entry name" value="LEUCINE-RICH REPEAT RECEPTOR-LIKE PROTEIN KINASE PXC1"/>
    <property type="match status" value="1"/>
</dbReference>
<evidence type="ECO:0000256" key="3">
    <source>
        <dbReference type="SAM" id="MobiDB-lite"/>
    </source>
</evidence>
<name>A0A3L6D6T5_MAIZE</name>
<organism evidence="6 7">
    <name type="scientific">Zea mays</name>
    <name type="common">Maize</name>
    <dbReference type="NCBI Taxonomy" id="4577"/>
    <lineage>
        <taxon>Eukaryota</taxon>
        <taxon>Viridiplantae</taxon>
        <taxon>Streptophyta</taxon>
        <taxon>Embryophyta</taxon>
        <taxon>Tracheophyta</taxon>
        <taxon>Spermatophyta</taxon>
        <taxon>Magnoliopsida</taxon>
        <taxon>Liliopsida</taxon>
        <taxon>Poales</taxon>
        <taxon>Poaceae</taxon>
        <taxon>PACMAD clade</taxon>
        <taxon>Panicoideae</taxon>
        <taxon>Andropogonodae</taxon>
        <taxon>Andropogoneae</taxon>
        <taxon>Tripsacinae</taxon>
        <taxon>Zea</taxon>
    </lineage>
</organism>
<feature type="chain" id="PRO_5017991619" description="Leucine-rich repeat-containing N-terminal plant-type domain-containing protein" evidence="4">
    <location>
        <begin position="33"/>
        <end position="174"/>
    </location>
</feature>
<keyword evidence="2" id="KW-0677">Repeat</keyword>
<dbReference type="Gene3D" id="3.80.10.10">
    <property type="entry name" value="Ribonuclease Inhibitor"/>
    <property type="match status" value="1"/>
</dbReference>
<keyword evidence="4" id="KW-0732">Signal</keyword>
<feature type="region of interest" description="Disordered" evidence="3">
    <location>
        <begin position="95"/>
        <end position="126"/>
    </location>
</feature>
<dbReference type="AlphaFoldDB" id="A0A3L6D6T5"/>
<dbReference type="PANTHER" id="PTHR48007:SF4">
    <property type="entry name" value="LEUCINE-RICH REPEAT RECEPTOR-LIKE PROTEIN KINASE PXC1"/>
    <property type="match status" value="1"/>
</dbReference>
<dbReference type="EMBL" id="NCVQ01000557">
    <property type="protein sequence ID" value="PWZ04296.1"/>
    <property type="molecule type" value="Genomic_DNA"/>
</dbReference>
<dbReference type="InterPro" id="IPR032675">
    <property type="entry name" value="LRR_dom_sf"/>
</dbReference>
<dbReference type="Pfam" id="PF08263">
    <property type="entry name" value="LRRNT_2"/>
    <property type="match status" value="1"/>
</dbReference>
<keyword evidence="1" id="KW-0433">Leucine-rich repeat</keyword>
<evidence type="ECO:0000256" key="2">
    <source>
        <dbReference type="ARBA" id="ARBA00022737"/>
    </source>
</evidence>
<evidence type="ECO:0000313" key="7">
    <source>
        <dbReference type="Proteomes" id="UP000251960"/>
    </source>
</evidence>
<evidence type="ECO:0000313" key="6">
    <source>
        <dbReference type="EMBL" id="PWZ04296.1"/>
    </source>
</evidence>